<comment type="caution">
    <text evidence="6">The sequence shown here is derived from an EMBL/GenBank/DDBJ whole genome shotgun (WGS) entry which is preliminary data.</text>
</comment>
<feature type="region of interest" description="Disordered" evidence="4">
    <location>
        <begin position="1"/>
        <end position="23"/>
    </location>
</feature>
<dbReference type="InterPro" id="IPR036388">
    <property type="entry name" value="WH-like_DNA-bd_sf"/>
</dbReference>
<dbReference type="EMBL" id="JAVREO010000023">
    <property type="protein sequence ID" value="MDT0270106.1"/>
    <property type="molecule type" value="Genomic_DNA"/>
</dbReference>
<evidence type="ECO:0000256" key="1">
    <source>
        <dbReference type="ARBA" id="ARBA00023015"/>
    </source>
</evidence>
<proteinExistence type="predicted"/>
<dbReference type="SUPFAM" id="SSF46785">
    <property type="entry name" value="Winged helix' DNA-binding domain"/>
    <property type="match status" value="1"/>
</dbReference>
<dbReference type="PANTHER" id="PTHR38465">
    <property type="entry name" value="HTH-TYPE TRANSCRIPTIONAL REGULATOR MJ1563-RELATED"/>
    <property type="match status" value="1"/>
</dbReference>
<dbReference type="InterPro" id="IPR000835">
    <property type="entry name" value="HTH_MarR-typ"/>
</dbReference>
<dbReference type="InterPro" id="IPR052362">
    <property type="entry name" value="HTH-GbsR_regulator"/>
</dbReference>
<evidence type="ECO:0000256" key="3">
    <source>
        <dbReference type="ARBA" id="ARBA00023163"/>
    </source>
</evidence>
<gene>
    <name evidence="6" type="ORF">RM844_27915</name>
</gene>
<keyword evidence="2" id="KW-0238">DNA-binding</keyword>
<keyword evidence="3" id="KW-0804">Transcription</keyword>
<dbReference type="Pfam" id="PF01047">
    <property type="entry name" value="MarR"/>
    <property type="match status" value="1"/>
</dbReference>
<name>A0ABU2JYM7_9ACTN</name>
<evidence type="ECO:0000313" key="7">
    <source>
        <dbReference type="Proteomes" id="UP001183410"/>
    </source>
</evidence>
<dbReference type="PANTHER" id="PTHR38465:SF2">
    <property type="entry name" value="HTH-TYPE TRANSCRIPTIONAL REGULATOR MMPR5"/>
    <property type="match status" value="1"/>
</dbReference>
<evidence type="ECO:0000259" key="5">
    <source>
        <dbReference type="Pfam" id="PF01047"/>
    </source>
</evidence>
<evidence type="ECO:0000256" key="2">
    <source>
        <dbReference type="ARBA" id="ARBA00023125"/>
    </source>
</evidence>
<keyword evidence="7" id="KW-1185">Reference proteome</keyword>
<feature type="domain" description="HTH marR-type" evidence="5">
    <location>
        <begin position="62"/>
        <end position="106"/>
    </location>
</feature>
<organism evidence="6 7">
    <name type="scientific">Streptomyces chisholmiae</name>
    <dbReference type="NCBI Taxonomy" id="3075540"/>
    <lineage>
        <taxon>Bacteria</taxon>
        <taxon>Bacillati</taxon>
        <taxon>Actinomycetota</taxon>
        <taxon>Actinomycetes</taxon>
        <taxon>Kitasatosporales</taxon>
        <taxon>Streptomycetaceae</taxon>
        <taxon>Streptomyces</taxon>
    </lineage>
</organism>
<protein>
    <submittedName>
        <fullName evidence="6">MarR family transcriptional regulator</fullName>
    </submittedName>
</protein>
<sequence>MDQPGSEAPEEVTEGAGRGAADLPADYPSEVAEFVERFAADLTAAGFQRMAARVFACLVVSRDGALSSAELAERLRISPAAISGAVRYLGQIHLISREREPGSRRERYRLHQSVWYEAMTQRDQTLKRWELTALTGADVVGRDTPAGRRLLETAAFMVFLEEQLDEIMERWHAHRAVAATPLERDDERGG</sequence>
<dbReference type="Gene3D" id="1.10.10.10">
    <property type="entry name" value="Winged helix-like DNA-binding domain superfamily/Winged helix DNA-binding domain"/>
    <property type="match status" value="1"/>
</dbReference>
<accession>A0ABU2JYM7</accession>
<evidence type="ECO:0000313" key="6">
    <source>
        <dbReference type="EMBL" id="MDT0270106.1"/>
    </source>
</evidence>
<keyword evidence="1" id="KW-0805">Transcription regulation</keyword>
<dbReference type="Proteomes" id="UP001183410">
    <property type="component" value="Unassembled WGS sequence"/>
</dbReference>
<reference evidence="7" key="1">
    <citation type="submission" date="2023-07" db="EMBL/GenBank/DDBJ databases">
        <title>30 novel species of actinomycetes from the DSMZ collection.</title>
        <authorList>
            <person name="Nouioui I."/>
        </authorList>
    </citation>
    <scope>NUCLEOTIDE SEQUENCE [LARGE SCALE GENOMIC DNA]</scope>
    <source>
        <strain evidence="7">DSM 44915</strain>
    </source>
</reference>
<dbReference type="InterPro" id="IPR036390">
    <property type="entry name" value="WH_DNA-bd_sf"/>
</dbReference>
<evidence type="ECO:0000256" key="4">
    <source>
        <dbReference type="SAM" id="MobiDB-lite"/>
    </source>
</evidence>